<reference evidence="2" key="1">
    <citation type="submission" date="2021-01" db="EMBL/GenBank/DDBJ databases">
        <authorList>
            <consortium name="Genoscope - CEA"/>
            <person name="William W."/>
        </authorList>
    </citation>
    <scope>NUCLEOTIDE SEQUENCE</scope>
</reference>
<accession>A0A8S1W0D5</accession>
<protein>
    <submittedName>
        <fullName evidence="2">Uncharacterized protein</fullName>
    </submittedName>
</protein>
<sequence>MGASICQQTCAINDRELVKEQLELQPKSLDSRRECSQVQDQPITDQLRINIQNSSHISYNLADQQQNQSKESSVSNDNPEAMTPWLPCGQNNFNGEQYIQLLNTEIVQSIKLQSQLVSSQNGDILPILEFKQQQSNSSYPRFCNDEKGNKLLNMQIIDDNVRSPLLSIA</sequence>
<proteinExistence type="predicted"/>
<organism evidence="2 3">
    <name type="scientific">Paramecium octaurelia</name>
    <dbReference type="NCBI Taxonomy" id="43137"/>
    <lineage>
        <taxon>Eukaryota</taxon>
        <taxon>Sar</taxon>
        <taxon>Alveolata</taxon>
        <taxon>Ciliophora</taxon>
        <taxon>Intramacronucleata</taxon>
        <taxon>Oligohymenophorea</taxon>
        <taxon>Peniculida</taxon>
        <taxon>Parameciidae</taxon>
        <taxon>Paramecium</taxon>
    </lineage>
</organism>
<dbReference type="OrthoDB" id="317952at2759"/>
<keyword evidence="3" id="KW-1185">Reference proteome</keyword>
<gene>
    <name evidence="2" type="ORF">POCTA_138.1.T0770142</name>
</gene>
<evidence type="ECO:0000313" key="2">
    <source>
        <dbReference type="EMBL" id="CAD8181642.1"/>
    </source>
</evidence>
<dbReference type="OMA" id="MGASICQ"/>
<evidence type="ECO:0000256" key="1">
    <source>
        <dbReference type="SAM" id="MobiDB-lite"/>
    </source>
</evidence>
<dbReference type="EMBL" id="CAJJDP010000076">
    <property type="protein sequence ID" value="CAD8181642.1"/>
    <property type="molecule type" value="Genomic_DNA"/>
</dbReference>
<dbReference type="AlphaFoldDB" id="A0A8S1W0D5"/>
<feature type="compositionally biased region" description="Polar residues" evidence="1">
    <location>
        <begin position="62"/>
        <end position="78"/>
    </location>
</feature>
<evidence type="ECO:0000313" key="3">
    <source>
        <dbReference type="Proteomes" id="UP000683925"/>
    </source>
</evidence>
<name>A0A8S1W0D5_PAROT</name>
<dbReference type="Proteomes" id="UP000683925">
    <property type="component" value="Unassembled WGS sequence"/>
</dbReference>
<feature type="region of interest" description="Disordered" evidence="1">
    <location>
        <begin position="62"/>
        <end position="84"/>
    </location>
</feature>
<comment type="caution">
    <text evidence="2">The sequence shown here is derived from an EMBL/GenBank/DDBJ whole genome shotgun (WGS) entry which is preliminary data.</text>
</comment>